<dbReference type="Pfam" id="PF00856">
    <property type="entry name" value="SET"/>
    <property type="match status" value="1"/>
</dbReference>
<feature type="region of interest" description="Disordered" evidence="1">
    <location>
        <begin position="32"/>
        <end position="65"/>
    </location>
</feature>
<dbReference type="CDD" id="cd20071">
    <property type="entry name" value="SET_SMYD"/>
    <property type="match status" value="1"/>
</dbReference>
<reference evidence="3" key="1">
    <citation type="journal article" date="2023" name="Mol. Phylogenet. Evol.">
        <title>Genome-scale phylogeny and comparative genomics of the fungal order Sordariales.</title>
        <authorList>
            <person name="Hensen N."/>
            <person name="Bonometti L."/>
            <person name="Westerberg I."/>
            <person name="Brannstrom I.O."/>
            <person name="Guillou S."/>
            <person name="Cros-Aarteil S."/>
            <person name="Calhoun S."/>
            <person name="Haridas S."/>
            <person name="Kuo A."/>
            <person name="Mondo S."/>
            <person name="Pangilinan J."/>
            <person name="Riley R."/>
            <person name="LaButti K."/>
            <person name="Andreopoulos B."/>
            <person name="Lipzen A."/>
            <person name="Chen C."/>
            <person name="Yan M."/>
            <person name="Daum C."/>
            <person name="Ng V."/>
            <person name="Clum A."/>
            <person name="Steindorff A."/>
            <person name="Ohm R.A."/>
            <person name="Martin F."/>
            <person name="Silar P."/>
            <person name="Natvig D.O."/>
            <person name="Lalanne C."/>
            <person name="Gautier V."/>
            <person name="Ament-Velasquez S.L."/>
            <person name="Kruys A."/>
            <person name="Hutchinson M.I."/>
            <person name="Powell A.J."/>
            <person name="Barry K."/>
            <person name="Miller A.N."/>
            <person name="Grigoriev I.V."/>
            <person name="Debuchy R."/>
            <person name="Gladieux P."/>
            <person name="Hiltunen Thoren M."/>
            <person name="Johannesson H."/>
        </authorList>
    </citation>
    <scope>NUCLEOTIDE SEQUENCE</scope>
    <source>
        <strain evidence="3">PSN243</strain>
    </source>
</reference>
<dbReference type="InterPro" id="IPR001214">
    <property type="entry name" value="SET_dom"/>
</dbReference>
<dbReference type="PANTHER" id="PTHR47332">
    <property type="entry name" value="SET DOMAIN-CONTAINING PROTEIN 5"/>
    <property type="match status" value="1"/>
</dbReference>
<feature type="domain" description="SET" evidence="2">
    <location>
        <begin position="123"/>
        <end position="273"/>
    </location>
</feature>
<evidence type="ECO:0000313" key="4">
    <source>
        <dbReference type="Proteomes" id="UP001321760"/>
    </source>
</evidence>
<proteinExistence type="predicted"/>
<keyword evidence="4" id="KW-1185">Reference proteome</keyword>
<evidence type="ECO:0000259" key="2">
    <source>
        <dbReference type="PROSITE" id="PS50280"/>
    </source>
</evidence>
<protein>
    <recommendedName>
        <fullName evidence="2">SET domain-containing protein</fullName>
    </recommendedName>
</protein>
<dbReference type="Gene3D" id="2.170.270.10">
    <property type="entry name" value="SET domain"/>
    <property type="match status" value="1"/>
</dbReference>
<feature type="compositionally biased region" description="Pro residues" evidence="1">
    <location>
        <begin position="47"/>
        <end position="56"/>
    </location>
</feature>
<dbReference type="AlphaFoldDB" id="A0AAV9GIK9"/>
<name>A0AAV9GIK9_9PEZI</name>
<dbReference type="InterPro" id="IPR046341">
    <property type="entry name" value="SET_dom_sf"/>
</dbReference>
<reference evidence="3" key="2">
    <citation type="submission" date="2023-05" db="EMBL/GenBank/DDBJ databases">
        <authorList>
            <consortium name="Lawrence Berkeley National Laboratory"/>
            <person name="Steindorff A."/>
            <person name="Hensen N."/>
            <person name="Bonometti L."/>
            <person name="Westerberg I."/>
            <person name="Brannstrom I.O."/>
            <person name="Guillou S."/>
            <person name="Cros-Aarteil S."/>
            <person name="Calhoun S."/>
            <person name="Haridas S."/>
            <person name="Kuo A."/>
            <person name="Mondo S."/>
            <person name="Pangilinan J."/>
            <person name="Riley R."/>
            <person name="Labutti K."/>
            <person name="Andreopoulos B."/>
            <person name="Lipzen A."/>
            <person name="Chen C."/>
            <person name="Yanf M."/>
            <person name="Daum C."/>
            <person name="Ng V."/>
            <person name="Clum A."/>
            <person name="Ohm R."/>
            <person name="Martin F."/>
            <person name="Silar P."/>
            <person name="Natvig D."/>
            <person name="Lalanne C."/>
            <person name="Gautier V."/>
            <person name="Ament-Velasquez S.L."/>
            <person name="Kruys A."/>
            <person name="Hutchinson M.I."/>
            <person name="Powell A.J."/>
            <person name="Barry K."/>
            <person name="Miller A.N."/>
            <person name="Grigoriev I.V."/>
            <person name="Debuchy R."/>
            <person name="Gladieux P."/>
            <person name="Thoren M.H."/>
            <person name="Johannesson H."/>
        </authorList>
    </citation>
    <scope>NUCLEOTIDE SEQUENCE</scope>
    <source>
        <strain evidence="3">PSN243</strain>
    </source>
</reference>
<dbReference type="InterPro" id="IPR053185">
    <property type="entry name" value="SET_domain_protein"/>
</dbReference>
<accession>A0AAV9GIK9</accession>
<evidence type="ECO:0000313" key="3">
    <source>
        <dbReference type="EMBL" id="KAK4447765.1"/>
    </source>
</evidence>
<dbReference type="PANTHER" id="PTHR47332:SF6">
    <property type="entry name" value="SET DOMAIN-CONTAINING PROTEIN"/>
    <property type="match status" value="1"/>
</dbReference>
<dbReference type="SUPFAM" id="SSF82199">
    <property type="entry name" value="SET domain"/>
    <property type="match status" value="1"/>
</dbReference>
<organism evidence="3 4">
    <name type="scientific">Podospora aff. communis PSN243</name>
    <dbReference type="NCBI Taxonomy" id="3040156"/>
    <lineage>
        <taxon>Eukaryota</taxon>
        <taxon>Fungi</taxon>
        <taxon>Dikarya</taxon>
        <taxon>Ascomycota</taxon>
        <taxon>Pezizomycotina</taxon>
        <taxon>Sordariomycetes</taxon>
        <taxon>Sordariomycetidae</taxon>
        <taxon>Sordariales</taxon>
        <taxon>Podosporaceae</taxon>
        <taxon>Podospora</taxon>
    </lineage>
</organism>
<gene>
    <name evidence="3" type="ORF">QBC34DRAFT_449947</name>
</gene>
<evidence type="ECO:0000256" key="1">
    <source>
        <dbReference type="SAM" id="MobiDB-lite"/>
    </source>
</evidence>
<dbReference type="Proteomes" id="UP001321760">
    <property type="component" value="Unassembled WGS sequence"/>
</dbReference>
<dbReference type="EMBL" id="MU865947">
    <property type="protein sequence ID" value="KAK4447765.1"/>
    <property type="molecule type" value="Genomic_DNA"/>
</dbReference>
<dbReference type="PROSITE" id="PS50280">
    <property type="entry name" value="SET"/>
    <property type="match status" value="1"/>
</dbReference>
<feature type="compositionally biased region" description="Polar residues" evidence="1">
    <location>
        <begin position="32"/>
        <end position="41"/>
    </location>
</feature>
<sequence>MTPLPSLTLSTPSPSTCLWTPHGSPYPLASLASGTCPSPSGSSAPWSRPPSCPSPPNQHIGGDQPDDCIFTYPTFRNGQGIALITSPSLAASLAESLDDSIVPDFYKTFPSSPQAPSHLQRKKGYTVTSIPQRGQGVILTRDVKRHETVLTGHPVLLVRFDFLSSERFGSGLIEKMLEEAVRALPVETQRAIEGLARGRKGKQGWVADVIRTNGYGGLEVEGVGHIALYLEGSRVNHGCRPTVFWRYSAKTMTMEMVAVRDLKAGEEIVHTYIPLGYTLQERELMLKAWGFKCTCAMCSASPQEVVKSDDRRERLFEIHQTLTSATEEASLPRERIDTIVREASALIELEGLDPLIEYMFVFARAYMSINEAALAMRYTQLAEAKLTLYEGKDNANSEAMQKLWRELRELEKEMEEDDW</sequence>
<comment type="caution">
    <text evidence="3">The sequence shown here is derived from an EMBL/GenBank/DDBJ whole genome shotgun (WGS) entry which is preliminary data.</text>
</comment>